<name>A0ABU8VJR4_9BURK</name>
<feature type="transmembrane region" description="Helical" evidence="1">
    <location>
        <begin position="26"/>
        <end position="43"/>
    </location>
</feature>
<sequence>MNFQQAVQTCFRKYVDFSGRASRPEYWWFVLAYVILSFVARFINDYLYLIVVLAFLLPLLAAGARRLHDVGKTAWLLLIGLVPVVGGLVLLYFTVQPSQTESNAYGPPPQPQPAGV</sequence>
<comment type="caution">
    <text evidence="2">The sequence shown here is derived from an EMBL/GenBank/DDBJ whole genome shotgun (WGS) entry which is preliminary data.</text>
</comment>
<keyword evidence="1" id="KW-0472">Membrane</keyword>
<organism evidence="2 3">
    <name type="scientific">Variovorax ureilyticus</name>
    <dbReference type="NCBI Taxonomy" id="1836198"/>
    <lineage>
        <taxon>Bacteria</taxon>
        <taxon>Pseudomonadati</taxon>
        <taxon>Pseudomonadota</taxon>
        <taxon>Betaproteobacteria</taxon>
        <taxon>Burkholderiales</taxon>
        <taxon>Comamonadaceae</taxon>
        <taxon>Variovorax</taxon>
    </lineage>
</organism>
<dbReference type="PANTHER" id="PTHR34980:SF2">
    <property type="entry name" value="INNER MEMBRANE PROTEIN YHAH-RELATED"/>
    <property type="match status" value="1"/>
</dbReference>
<dbReference type="PANTHER" id="PTHR34980">
    <property type="entry name" value="INNER MEMBRANE PROTEIN-RELATED-RELATED"/>
    <property type="match status" value="1"/>
</dbReference>
<keyword evidence="3" id="KW-1185">Reference proteome</keyword>
<feature type="transmembrane region" description="Helical" evidence="1">
    <location>
        <begin position="74"/>
        <end position="95"/>
    </location>
</feature>
<keyword evidence="1" id="KW-0812">Transmembrane</keyword>
<dbReference type="Proteomes" id="UP001365846">
    <property type="component" value="Unassembled WGS sequence"/>
</dbReference>
<evidence type="ECO:0000313" key="2">
    <source>
        <dbReference type="EMBL" id="MEJ8813899.1"/>
    </source>
</evidence>
<gene>
    <name evidence="2" type="ORF">WKW77_22625</name>
</gene>
<feature type="transmembrane region" description="Helical" evidence="1">
    <location>
        <begin position="49"/>
        <end position="67"/>
    </location>
</feature>
<protein>
    <submittedName>
        <fullName evidence="2">DUF805 domain-containing protein</fullName>
    </submittedName>
</protein>
<evidence type="ECO:0000313" key="3">
    <source>
        <dbReference type="Proteomes" id="UP001365846"/>
    </source>
</evidence>
<accession>A0ABU8VJR4</accession>
<dbReference type="InterPro" id="IPR008523">
    <property type="entry name" value="DUF805"/>
</dbReference>
<keyword evidence="1" id="KW-1133">Transmembrane helix</keyword>
<dbReference type="Pfam" id="PF05656">
    <property type="entry name" value="DUF805"/>
    <property type="match status" value="1"/>
</dbReference>
<proteinExistence type="predicted"/>
<dbReference type="RefSeq" id="WP_340359122.1">
    <property type="nucleotide sequence ID" value="NZ_JBBKZU010000010.1"/>
</dbReference>
<dbReference type="EMBL" id="JBBKZU010000010">
    <property type="protein sequence ID" value="MEJ8813899.1"/>
    <property type="molecule type" value="Genomic_DNA"/>
</dbReference>
<reference evidence="2 3" key="1">
    <citation type="submission" date="2024-03" db="EMBL/GenBank/DDBJ databases">
        <title>Novel species of the genus Variovorax.</title>
        <authorList>
            <person name="Liu Q."/>
            <person name="Xin Y.-H."/>
        </authorList>
    </citation>
    <scope>NUCLEOTIDE SEQUENCE [LARGE SCALE GENOMIC DNA]</scope>
    <source>
        <strain evidence="2 3">KACC 18899</strain>
    </source>
</reference>
<evidence type="ECO:0000256" key="1">
    <source>
        <dbReference type="SAM" id="Phobius"/>
    </source>
</evidence>